<evidence type="ECO:0000313" key="2">
    <source>
        <dbReference type="EMBL" id="KAK0434638.1"/>
    </source>
</evidence>
<organism evidence="2 3">
    <name type="scientific">Armillaria borealis</name>
    <dbReference type="NCBI Taxonomy" id="47425"/>
    <lineage>
        <taxon>Eukaryota</taxon>
        <taxon>Fungi</taxon>
        <taxon>Dikarya</taxon>
        <taxon>Basidiomycota</taxon>
        <taxon>Agaricomycotina</taxon>
        <taxon>Agaricomycetes</taxon>
        <taxon>Agaricomycetidae</taxon>
        <taxon>Agaricales</taxon>
        <taxon>Marasmiineae</taxon>
        <taxon>Physalacriaceae</taxon>
        <taxon>Armillaria</taxon>
    </lineage>
</organism>
<feature type="compositionally biased region" description="Basic and acidic residues" evidence="1">
    <location>
        <begin position="300"/>
        <end position="319"/>
    </location>
</feature>
<sequence length="435" mass="49962">MLLATSLGGSSTTTTSTRISPSSSQVKLNPRNSMSGEYYRQSSQAPTRPYTPPLIATERDIHQKIIDEVLETRQFIDKVLDRLYYLERLVKDYAPPPSTYPPPLERRLSYDQRDDVATSYVPPAYVPHSPNPRDPLPERSRYFTDALPESRTGYSHAHRREPVAPEEYRQSFSDWHHLPYTESRHRPRSPSAEPPRRTVYENSPQLREGSWRPRHSPYDERTHRHRRSGGEGAAGPPDATWVPSRSYVQEQERFQTRDDLRPGEAWLSRNGPTFVPTLMPAPRKRRRSIHEEDRDPEDVGSWKRPRDESKHADVHDWLRTVDAGTPSPAHRPESPPPPPPASPPRMPEVRIDEAPERTRADEDGPSVLLPPQQMSPADDLIYRPVSRNVVLPPSLAYKEELRRYRGFPDERLSSSGRTVRDSPGDLQWVLGSEEQ</sequence>
<feature type="compositionally biased region" description="Low complexity" evidence="1">
    <location>
        <begin position="1"/>
        <end position="24"/>
    </location>
</feature>
<accession>A0AA39J5E0</accession>
<keyword evidence="3" id="KW-1185">Reference proteome</keyword>
<feature type="compositionally biased region" description="Pro residues" evidence="1">
    <location>
        <begin position="334"/>
        <end position="346"/>
    </location>
</feature>
<name>A0AA39J5E0_9AGAR</name>
<dbReference type="Proteomes" id="UP001175226">
    <property type="component" value="Unassembled WGS sequence"/>
</dbReference>
<feature type="compositionally biased region" description="Basic and acidic residues" evidence="1">
    <location>
        <begin position="347"/>
        <end position="362"/>
    </location>
</feature>
<feature type="compositionally biased region" description="Basic and acidic residues" evidence="1">
    <location>
        <begin position="160"/>
        <end position="184"/>
    </location>
</feature>
<gene>
    <name evidence="2" type="ORF">EV421DRAFT_1330560</name>
</gene>
<reference evidence="2" key="1">
    <citation type="submission" date="2023-06" db="EMBL/GenBank/DDBJ databases">
        <authorList>
            <consortium name="Lawrence Berkeley National Laboratory"/>
            <person name="Ahrendt S."/>
            <person name="Sahu N."/>
            <person name="Indic B."/>
            <person name="Wong-Bajracharya J."/>
            <person name="Merenyi Z."/>
            <person name="Ke H.-M."/>
            <person name="Monk M."/>
            <person name="Kocsube S."/>
            <person name="Drula E."/>
            <person name="Lipzen A."/>
            <person name="Balint B."/>
            <person name="Henrissat B."/>
            <person name="Andreopoulos B."/>
            <person name="Martin F.M."/>
            <person name="Harder C.B."/>
            <person name="Rigling D."/>
            <person name="Ford K.L."/>
            <person name="Foster G.D."/>
            <person name="Pangilinan J."/>
            <person name="Papanicolaou A."/>
            <person name="Barry K."/>
            <person name="LaButti K."/>
            <person name="Viragh M."/>
            <person name="Koriabine M."/>
            <person name="Yan M."/>
            <person name="Riley R."/>
            <person name="Champramary S."/>
            <person name="Plett K.L."/>
            <person name="Tsai I.J."/>
            <person name="Slot J."/>
            <person name="Sipos G."/>
            <person name="Plett J."/>
            <person name="Nagy L.G."/>
            <person name="Grigoriev I.V."/>
        </authorList>
    </citation>
    <scope>NUCLEOTIDE SEQUENCE</scope>
    <source>
        <strain evidence="2">FPL87.14</strain>
    </source>
</reference>
<evidence type="ECO:0000313" key="3">
    <source>
        <dbReference type="Proteomes" id="UP001175226"/>
    </source>
</evidence>
<proteinExistence type="predicted"/>
<feature type="compositionally biased region" description="Basic and acidic residues" evidence="1">
    <location>
        <begin position="408"/>
        <end position="423"/>
    </location>
</feature>
<evidence type="ECO:0000256" key="1">
    <source>
        <dbReference type="SAM" id="MobiDB-lite"/>
    </source>
</evidence>
<feature type="compositionally biased region" description="Basic and acidic residues" evidence="1">
    <location>
        <begin position="250"/>
        <end position="262"/>
    </location>
</feature>
<dbReference type="EMBL" id="JAUEPT010000070">
    <property type="protein sequence ID" value="KAK0434638.1"/>
    <property type="molecule type" value="Genomic_DNA"/>
</dbReference>
<feature type="region of interest" description="Disordered" evidence="1">
    <location>
        <begin position="1"/>
        <end position="53"/>
    </location>
</feature>
<feature type="compositionally biased region" description="Polar residues" evidence="1">
    <location>
        <begin position="25"/>
        <end position="46"/>
    </location>
</feature>
<comment type="caution">
    <text evidence="2">The sequence shown here is derived from an EMBL/GenBank/DDBJ whole genome shotgun (WGS) entry which is preliminary data.</text>
</comment>
<feature type="region of interest" description="Disordered" evidence="1">
    <location>
        <begin position="119"/>
        <end position="379"/>
    </location>
</feature>
<feature type="region of interest" description="Disordered" evidence="1">
    <location>
        <begin position="408"/>
        <end position="435"/>
    </location>
</feature>
<protein>
    <submittedName>
        <fullName evidence="2">Uncharacterized protein</fullName>
    </submittedName>
</protein>
<dbReference type="AlphaFoldDB" id="A0AA39J5E0"/>